<keyword evidence="2" id="KW-1185">Reference proteome</keyword>
<accession>A0ACC0D9V2</accession>
<sequence length="539" mass="62266">MTQDKVPLKTYPTHLILTSTKSKRTGGKTNEYMAANLPVQHSSSIWTLNDLSTELLVLIFEQLRDIDSRSLANARQLSKRLESIIAPIQFDTFHLNERIISSETEVYFPRLLEYLYTFTRHVYMRSDLDPENASRVLDKIQRLSSLRWRYVGFRPHPGFSSRPSHILSPKHIKTNEVKLYVEDLPLTRFDYDFHDTYLQSFPASNIVSLKMTCPTAPLTTRLEYVKRLLLETHQLETFHYSDRGQGTRFSFEGDERLPAFKDLLLRSYDWDHDAAAVQKHWDFSRLRHLTLIDVPLFKFLSSVPNAELRQLRTLHCEDFTTHLPDSRMEVSVALYALTRQILSLHALKLTCHTDVFPIDGILRHADSLHTLSFRDYVGFEDETRRCPTMRSEDLARLSAELVNLHTAELDMDARVCDPPSFLRALCGFPRLQTLVLHTQTLVLVPDDGFYYSDVDVDADYVAAAEIFSRLMHGKRGRPWLRVTINVGGWKPVMVRRVGAAWRGWNERGVYAERCFVLERDADADDGSMKLREERGSAAG</sequence>
<dbReference type="Proteomes" id="UP001497680">
    <property type="component" value="Unassembled WGS sequence"/>
</dbReference>
<protein>
    <submittedName>
        <fullName evidence="1">Uncharacterized protein</fullName>
    </submittedName>
</protein>
<name>A0ACC0D9V2_9PEZI</name>
<evidence type="ECO:0000313" key="2">
    <source>
        <dbReference type="Proteomes" id="UP001497680"/>
    </source>
</evidence>
<organism evidence="1 2">
    <name type="scientific">Hypoxylon rubiginosum</name>
    <dbReference type="NCBI Taxonomy" id="110542"/>
    <lineage>
        <taxon>Eukaryota</taxon>
        <taxon>Fungi</taxon>
        <taxon>Dikarya</taxon>
        <taxon>Ascomycota</taxon>
        <taxon>Pezizomycotina</taxon>
        <taxon>Sordariomycetes</taxon>
        <taxon>Xylariomycetidae</taxon>
        <taxon>Xylariales</taxon>
        <taxon>Hypoxylaceae</taxon>
        <taxon>Hypoxylon</taxon>
    </lineage>
</organism>
<evidence type="ECO:0000313" key="1">
    <source>
        <dbReference type="EMBL" id="KAI6089348.1"/>
    </source>
</evidence>
<proteinExistence type="predicted"/>
<gene>
    <name evidence="1" type="ORF">F4821DRAFT_61892</name>
</gene>
<reference evidence="1 2" key="1">
    <citation type="journal article" date="2022" name="New Phytol.">
        <title>Ecological generalism drives hyperdiversity of secondary metabolite gene clusters in xylarialean endophytes.</title>
        <authorList>
            <person name="Franco M.E.E."/>
            <person name="Wisecaver J.H."/>
            <person name="Arnold A.E."/>
            <person name="Ju Y.M."/>
            <person name="Slot J.C."/>
            <person name="Ahrendt S."/>
            <person name="Moore L.P."/>
            <person name="Eastman K.E."/>
            <person name="Scott K."/>
            <person name="Konkel Z."/>
            <person name="Mondo S.J."/>
            <person name="Kuo A."/>
            <person name="Hayes R.D."/>
            <person name="Haridas S."/>
            <person name="Andreopoulos B."/>
            <person name="Riley R."/>
            <person name="LaButti K."/>
            <person name="Pangilinan J."/>
            <person name="Lipzen A."/>
            <person name="Amirebrahimi M."/>
            <person name="Yan J."/>
            <person name="Adam C."/>
            <person name="Keymanesh K."/>
            <person name="Ng V."/>
            <person name="Louie K."/>
            <person name="Northen T."/>
            <person name="Drula E."/>
            <person name="Henrissat B."/>
            <person name="Hsieh H.M."/>
            <person name="Youens-Clark K."/>
            <person name="Lutzoni F."/>
            <person name="Miadlikowska J."/>
            <person name="Eastwood D.C."/>
            <person name="Hamelin R.C."/>
            <person name="Grigoriev I.V."/>
            <person name="U'Ren J.M."/>
        </authorList>
    </citation>
    <scope>NUCLEOTIDE SEQUENCE [LARGE SCALE GENOMIC DNA]</scope>
    <source>
        <strain evidence="1 2">ER1909</strain>
    </source>
</reference>
<dbReference type="EMBL" id="MU394296">
    <property type="protein sequence ID" value="KAI6089348.1"/>
    <property type="molecule type" value="Genomic_DNA"/>
</dbReference>
<comment type="caution">
    <text evidence="1">The sequence shown here is derived from an EMBL/GenBank/DDBJ whole genome shotgun (WGS) entry which is preliminary data.</text>
</comment>